<gene>
    <name evidence="3" type="ORF">ACFWR3_27130</name>
</gene>
<dbReference type="PANTHER" id="PTHR43415:SF3">
    <property type="entry name" value="GNAT-FAMILY ACETYLTRANSFERASE"/>
    <property type="match status" value="1"/>
</dbReference>
<proteinExistence type="predicted"/>
<reference evidence="3 4" key="1">
    <citation type="submission" date="2024-09" db="EMBL/GenBank/DDBJ databases">
        <title>The Natural Products Discovery Center: Release of the First 8490 Sequenced Strains for Exploring Actinobacteria Biosynthetic Diversity.</title>
        <authorList>
            <person name="Kalkreuter E."/>
            <person name="Kautsar S.A."/>
            <person name="Yang D."/>
            <person name="Bader C.D."/>
            <person name="Teijaro C.N."/>
            <person name="Fluegel L."/>
            <person name="Davis C.M."/>
            <person name="Simpson J.R."/>
            <person name="Lauterbach L."/>
            <person name="Steele A.D."/>
            <person name="Gui C."/>
            <person name="Meng S."/>
            <person name="Li G."/>
            <person name="Viehrig K."/>
            <person name="Ye F."/>
            <person name="Su P."/>
            <person name="Kiefer A.F."/>
            <person name="Nichols A."/>
            <person name="Cepeda A.J."/>
            <person name="Yan W."/>
            <person name="Fan B."/>
            <person name="Jiang Y."/>
            <person name="Adhikari A."/>
            <person name="Zheng C.-J."/>
            <person name="Schuster L."/>
            <person name="Cowan T.M."/>
            <person name="Smanski M.J."/>
            <person name="Chevrette M.G."/>
            <person name="De Carvalho L.P.S."/>
            <person name="Shen B."/>
        </authorList>
    </citation>
    <scope>NUCLEOTIDE SEQUENCE [LARGE SCALE GENOMIC DNA]</scope>
    <source>
        <strain evidence="3 4">NPDC058584</strain>
    </source>
</reference>
<keyword evidence="4" id="KW-1185">Reference proteome</keyword>
<organism evidence="3 4">
    <name type="scientific">Streptomyces bacillaris</name>
    <dbReference type="NCBI Taxonomy" id="68179"/>
    <lineage>
        <taxon>Bacteria</taxon>
        <taxon>Bacillati</taxon>
        <taxon>Actinomycetota</taxon>
        <taxon>Actinomycetes</taxon>
        <taxon>Kitasatosporales</taxon>
        <taxon>Streptomycetaceae</taxon>
        <taxon>Streptomyces</taxon>
    </lineage>
</organism>
<keyword evidence="3" id="KW-0012">Acyltransferase</keyword>
<dbReference type="RefSeq" id="WP_244209701.1">
    <property type="nucleotide sequence ID" value="NZ_JBHVRE010000030.1"/>
</dbReference>
<evidence type="ECO:0000259" key="2">
    <source>
        <dbReference type="PROSITE" id="PS51186"/>
    </source>
</evidence>
<dbReference type="Gene3D" id="3.40.630.30">
    <property type="match status" value="1"/>
</dbReference>
<feature type="region of interest" description="Disordered" evidence="1">
    <location>
        <begin position="1"/>
        <end position="31"/>
    </location>
</feature>
<dbReference type="GO" id="GO:0016746">
    <property type="term" value="F:acyltransferase activity"/>
    <property type="evidence" value="ECO:0007669"/>
    <property type="project" value="UniProtKB-KW"/>
</dbReference>
<dbReference type="PANTHER" id="PTHR43415">
    <property type="entry name" value="SPERMIDINE N(1)-ACETYLTRANSFERASE"/>
    <property type="match status" value="1"/>
</dbReference>
<evidence type="ECO:0000313" key="3">
    <source>
        <dbReference type="EMBL" id="MFD3959735.1"/>
    </source>
</evidence>
<keyword evidence="3" id="KW-0808">Transferase</keyword>
<dbReference type="EC" id="2.3.-.-" evidence="3"/>
<accession>A0ABW6E1N6</accession>
<dbReference type="Proteomes" id="UP001598300">
    <property type="component" value="Unassembled WGS sequence"/>
</dbReference>
<dbReference type="EMBL" id="JBHXPM010000030">
    <property type="protein sequence ID" value="MFD3959735.1"/>
    <property type="molecule type" value="Genomic_DNA"/>
</dbReference>
<dbReference type="InterPro" id="IPR000182">
    <property type="entry name" value="GNAT_dom"/>
</dbReference>
<feature type="domain" description="N-acetyltransferase" evidence="2">
    <location>
        <begin position="41"/>
        <end position="195"/>
    </location>
</feature>
<comment type="caution">
    <text evidence="3">The sequence shown here is derived from an EMBL/GenBank/DDBJ whole genome shotgun (WGS) entry which is preliminary data.</text>
</comment>
<name>A0ABW6E1N6_9ACTN</name>
<dbReference type="Pfam" id="PF00583">
    <property type="entry name" value="Acetyltransf_1"/>
    <property type="match status" value="1"/>
</dbReference>
<dbReference type="InterPro" id="IPR016181">
    <property type="entry name" value="Acyl_CoA_acyltransferase"/>
</dbReference>
<dbReference type="PROSITE" id="PS51186">
    <property type="entry name" value="GNAT"/>
    <property type="match status" value="1"/>
</dbReference>
<protein>
    <submittedName>
        <fullName evidence="3">GNAT family N-acetyltransferase</fullName>
        <ecNumber evidence="3">2.3.-.-</ecNumber>
    </submittedName>
</protein>
<dbReference type="SUPFAM" id="SSF55729">
    <property type="entry name" value="Acyl-CoA N-acyltransferases (Nat)"/>
    <property type="match status" value="1"/>
</dbReference>
<evidence type="ECO:0000256" key="1">
    <source>
        <dbReference type="SAM" id="MobiDB-lite"/>
    </source>
</evidence>
<sequence>MSQPTGPSTARRRQWGWPTRPRPRKSADEPMPDLWISTDACGLGPYRSDLLETYWKWEQDPFSMLGHGRRVPLSLEHRKDWLDRQLKDDGQIRFTVYDLASATPVPAGFAVLDLDHTRQTAEYALLVAPKSRGKGLGRHATRLTVDYGFHVSGLHAISLRVLTPHVTARAIYRACGFREAGRLRSAGVWLGARCDEEVMDMVPADFVGPSMVSRYINSSPIQA</sequence>
<evidence type="ECO:0000313" key="4">
    <source>
        <dbReference type="Proteomes" id="UP001598300"/>
    </source>
</evidence>